<dbReference type="Proteomes" id="UP001222325">
    <property type="component" value="Unassembled WGS sequence"/>
</dbReference>
<organism evidence="3 4">
    <name type="scientific">Mycena belliarum</name>
    <dbReference type="NCBI Taxonomy" id="1033014"/>
    <lineage>
        <taxon>Eukaryota</taxon>
        <taxon>Fungi</taxon>
        <taxon>Dikarya</taxon>
        <taxon>Basidiomycota</taxon>
        <taxon>Agaricomycotina</taxon>
        <taxon>Agaricomycetes</taxon>
        <taxon>Agaricomycetidae</taxon>
        <taxon>Agaricales</taxon>
        <taxon>Marasmiineae</taxon>
        <taxon>Mycenaceae</taxon>
        <taxon>Mycena</taxon>
    </lineage>
</organism>
<protein>
    <submittedName>
        <fullName evidence="3">Asx homology domain-containing protein</fullName>
    </submittedName>
</protein>
<sequence length="349" mass="39246">MADESALRRSNRRPKPAQRETAPPVNVPSKRKAKEDASPADQLHFLLQNPKSRLTKIDMSELINANSWDMLSPDSQTRLAALLPPTAFRSFQPTIGLDHPAADNTMQLDQKPSDSVDTSFFADPHFLAAARTFQDHLFSNWLSDAHAEKVKKYEQGIKDGSLAAPWKDEVWERDNQREERTTTSAANNLAGEAAELKLIDLAKNSVLREGDVIAYKRNFTNLDIVVEKDVIIQKIDRRTHSLTVLLEPGPTRDLPSHLLMPGPTEPAAPTRIMTITSPTQLESGLLDVDGRVERAKRPNGNAWKALTLWRWSGDALNHSSQPQSNEDRRGGRQDHGTLFYLRACYYQDR</sequence>
<proteinExistence type="predicted"/>
<dbReference type="AlphaFoldDB" id="A0AAD6U606"/>
<evidence type="ECO:0000259" key="2">
    <source>
        <dbReference type="Pfam" id="PF13919"/>
    </source>
</evidence>
<feature type="region of interest" description="Disordered" evidence="1">
    <location>
        <begin position="1"/>
        <end position="42"/>
    </location>
</feature>
<dbReference type="Pfam" id="PF13919">
    <property type="entry name" value="ASXH"/>
    <property type="match status" value="1"/>
</dbReference>
<keyword evidence="4" id="KW-1185">Reference proteome</keyword>
<dbReference type="EMBL" id="JARJCN010000024">
    <property type="protein sequence ID" value="KAJ7089190.1"/>
    <property type="molecule type" value="Genomic_DNA"/>
</dbReference>
<dbReference type="InterPro" id="IPR028020">
    <property type="entry name" value="ASX_DEUBAD_dom"/>
</dbReference>
<gene>
    <name evidence="3" type="ORF">B0H15DRAFT_780051</name>
</gene>
<reference evidence="3" key="1">
    <citation type="submission" date="2023-03" db="EMBL/GenBank/DDBJ databases">
        <title>Massive genome expansion in bonnet fungi (Mycena s.s.) driven by repeated elements and novel gene families across ecological guilds.</title>
        <authorList>
            <consortium name="Lawrence Berkeley National Laboratory"/>
            <person name="Harder C.B."/>
            <person name="Miyauchi S."/>
            <person name="Viragh M."/>
            <person name="Kuo A."/>
            <person name="Thoen E."/>
            <person name="Andreopoulos B."/>
            <person name="Lu D."/>
            <person name="Skrede I."/>
            <person name="Drula E."/>
            <person name="Henrissat B."/>
            <person name="Morin E."/>
            <person name="Kohler A."/>
            <person name="Barry K."/>
            <person name="LaButti K."/>
            <person name="Morin E."/>
            <person name="Salamov A."/>
            <person name="Lipzen A."/>
            <person name="Mereny Z."/>
            <person name="Hegedus B."/>
            <person name="Baldrian P."/>
            <person name="Stursova M."/>
            <person name="Weitz H."/>
            <person name="Taylor A."/>
            <person name="Grigoriev I.V."/>
            <person name="Nagy L.G."/>
            <person name="Martin F."/>
            <person name="Kauserud H."/>
        </authorList>
    </citation>
    <scope>NUCLEOTIDE SEQUENCE</scope>
    <source>
        <strain evidence="3">CBHHK173m</strain>
    </source>
</reference>
<name>A0AAD6U606_9AGAR</name>
<evidence type="ECO:0000313" key="4">
    <source>
        <dbReference type="Proteomes" id="UP001222325"/>
    </source>
</evidence>
<evidence type="ECO:0000256" key="1">
    <source>
        <dbReference type="SAM" id="MobiDB-lite"/>
    </source>
</evidence>
<evidence type="ECO:0000313" key="3">
    <source>
        <dbReference type="EMBL" id="KAJ7089190.1"/>
    </source>
</evidence>
<accession>A0AAD6U606</accession>
<comment type="caution">
    <text evidence="3">The sequence shown here is derived from an EMBL/GenBank/DDBJ whole genome shotgun (WGS) entry which is preliminary data.</text>
</comment>
<feature type="domain" description="ASX DEUBAD" evidence="2">
    <location>
        <begin position="32"/>
        <end position="175"/>
    </location>
</feature>